<organism evidence="3 4">
    <name type="scientific">Cyclocybe aegerita</name>
    <name type="common">Black poplar mushroom</name>
    <name type="synonym">Agrocybe aegerita</name>
    <dbReference type="NCBI Taxonomy" id="1973307"/>
    <lineage>
        <taxon>Eukaryota</taxon>
        <taxon>Fungi</taxon>
        <taxon>Dikarya</taxon>
        <taxon>Basidiomycota</taxon>
        <taxon>Agaricomycotina</taxon>
        <taxon>Agaricomycetes</taxon>
        <taxon>Agaricomycetidae</taxon>
        <taxon>Agaricales</taxon>
        <taxon>Agaricineae</taxon>
        <taxon>Bolbitiaceae</taxon>
        <taxon>Cyclocybe</taxon>
    </lineage>
</organism>
<protein>
    <submittedName>
        <fullName evidence="3">Uncharacterized protein</fullName>
    </submittedName>
</protein>
<feature type="signal peptide" evidence="2">
    <location>
        <begin position="1"/>
        <end position="16"/>
    </location>
</feature>
<dbReference type="EMBL" id="CACVBS010000046">
    <property type="protein sequence ID" value="CAA7264992.1"/>
    <property type="molecule type" value="Genomic_DNA"/>
</dbReference>
<evidence type="ECO:0000256" key="2">
    <source>
        <dbReference type="SAM" id="SignalP"/>
    </source>
</evidence>
<comment type="caution">
    <text evidence="3">The sequence shown here is derived from an EMBL/GenBank/DDBJ whole genome shotgun (WGS) entry which is preliminary data.</text>
</comment>
<evidence type="ECO:0000313" key="3">
    <source>
        <dbReference type="EMBL" id="CAA7264992.1"/>
    </source>
</evidence>
<name>A0A8S0X2E2_CYCAE</name>
<gene>
    <name evidence="3" type="ORF">AAE3_LOCUS6924</name>
</gene>
<evidence type="ECO:0000313" key="4">
    <source>
        <dbReference type="Proteomes" id="UP000467700"/>
    </source>
</evidence>
<keyword evidence="2" id="KW-0732">Signal</keyword>
<dbReference type="AlphaFoldDB" id="A0A8S0X2E2"/>
<reference evidence="3 4" key="1">
    <citation type="submission" date="2020-01" db="EMBL/GenBank/DDBJ databases">
        <authorList>
            <person name="Gupta K D."/>
        </authorList>
    </citation>
    <scope>NUCLEOTIDE SEQUENCE [LARGE SCALE GENOMIC DNA]</scope>
</reference>
<feature type="chain" id="PRO_5035932174" evidence="2">
    <location>
        <begin position="17"/>
        <end position="178"/>
    </location>
</feature>
<feature type="region of interest" description="Disordered" evidence="1">
    <location>
        <begin position="83"/>
        <end position="178"/>
    </location>
</feature>
<keyword evidence="4" id="KW-1185">Reference proteome</keyword>
<accession>A0A8S0X2E2</accession>
<evidence type="ECO:0000256" key="1">
    <source>
        <dbReference type="SAM" id="MobiDB-lite"/>
    </source>
</evidence>
<dbReference type="OrthoDB" id="10551380at2759"/>
<dbReference type="Proteomes" id="UP000467700">
    <property type="component" value="Unassembled WGS sequence"/>
</dbReference>
<proteinExistence type="predicted"/>
<sequence length="178" mass="19910">MSLSTLKACMHASALSLSFSLFLSLPSSRPPLSCELHAGRGFFVSDYPQKNDEFRLWLRVENASTSTISGDDPEAASSLFKLKSDRNTVISASPEPENMLWKHQTPYPPQQNRPPPSRESAKTMTPSAPPAQKVEQQPMTRDLLRCRPQPTKRPRPHHGPSNIHHPSLTLARREGQHV</sequence>
<feature type="compositionally biased region" description="Pro residues" evidence="1">
    <location>
        <begin position="106"/>
        <end position="117"/>
    </location>
</feature>